<feature type="transmembrane region" description="Helical" evidence="1">
    <location>
        <begin position="45"/>
        <end position="69"/>
    </location>
</feature>
<feature type="transmembrane region" description="Helical" evidence="1">
    <location>
        <begin position="207"/>
        <end position="233"/>
    </location>
</feature>
<accession>A0AAD4R986</accession>
<keyword evidence="1" id="KW-0812">Transmembrane</keyword>
<comment type="caution">
    <text evidence="2">The sequence shown here is derived from an EMBL/GenBank/DDBJ whole genome shotgun (WGS) entry which is preliminary data.</text>
</comment>
<dbReference type="PANTHER" id="PTHR23021">
    <property type="entry name" value="SERPENTINE RECEPTOR, CLASS T"/>
    <property type="match status" value="1"/>
</dbReference>
<feature type="transmembrane region" description="Helical" evidence="1">
    <location>
        <begin position="117"/>
        <end position="142"/>
    </location>
</feature>
<feature type="transmembrane region" description="Helical" evidence="1">
    <location>
        <begin position="81"/>
        <end position="105"/>
    </location>
</feature>
<dbReference type="SUPFAM" id="SSF81321">
    <property type="entry name" value="Family A G protein-coupled receptor-like"/>
    <property type="match status" value="1"/>
</dbReference>
<evidence type="ECO:0000256" key="1">
    <source>
        <dbReference type="SAM" id="Phobius"/>
    </source>
</evidence>
<dbReference type="Gene3D" id="1.20.1070.10">
    <property type="entry name" value="Rhodopsin 7-helix transmembrane proteins"/>
    <property type="match status" value="1"/>
</dbReference>
<reference evidence="2" key="1">
    <citation type="submission" date="2022-01" db="EMBL/GenBank/DDBJ databases">
        <title>Genome Sequence Resource for Two Populations of Ditylenchus destructor, the Migratory Endoparasitic Phytonematode.</title>
        <authorList>
            <person name="Zhang H."/>
            <person name="Lin R."/>
            <person name="Xie B."/>
        </authorList>
    </citation>
    <scope>NUCLEOTIDE SEQUENCE</scope>
    <source>
        <strain evidence="2">BazhouSP</strain>
    </source>
</reference>
<keyword evidence="3" id="KW-1185">Reference proteome</keyword>
<dbReference type="InterPro" id="IPR019425">
    <property type="entry name" value="7TM_GPCR_serpentine_rcpt_Srt"/>
</dbReference>
<dbReference type="AlphaFoldDB" id="A0AAD4R986"/>
<protein>
    <submittedName>
        <fullName evidence="2">Serpentine type 7TM GPCR chemoreceptor srt domain-containing protein</fullName>
    </submittedName>
</protein>
<name>A0AAD4R986_9BILA</name>
<evidence type="ECO:0000313" key="2">
    <source>
        <dbReference type="EMBL" id="KAI1718325.1"/>
    </source>
</evidence>
<evidence type="ECO:0000313" key="3">
    <source>
        <dbReference type="Proteomes" id="UP001201812"/>
    </source>
</evidence>
<gene>
    <name evidence="2" type="ORF">DdX_06747</name>
</gene>
<sequence length="315" mass="36572">MSTLNAWEISPPKNNFDRFPTLWKYDSYYDTYCTNGLTVLSAKNVVIGSLYILAYLFFFSIYAPVLIVIRRSQHLYQYTSYKLMFGIGIVDNISGFVFTFMAGVMSITGINYCDNNAFVVFMGRVFHGCWGTYSMLAVILALNRCIEMFSRTATEFLFGSKRLYLWSVPIFVWWYIFVSNWDLPPIYSSYFNTWIFAIDLRPDAPPVIDWICFFNSWFVVTSLTVLYSLLFYGMHRKSRKCAGREILQEAQKKVFIQTFWICCSVFVVVLLFGLERSPGIVYILVNKTIRKGVVVLICGSRRISDSRSWQLKGTI</sequence>
<feature type="transmembrane region" description="Helical" evidence="1">
    <location>
        <begin position="163"/>
        <end position="181"/>
    </location>
</feature>
<proteinExistence type="predicted"/>
<dbReference type="Pfam" id="PF10321">
    <property type="entry name" value="7TM_GPCR_Srt"/>
    <property type="match status" value="1"/>
</dbReference>
<dbReference type="Proteomes" id="UP001201812">
    <property type="component" value="Unassembled WGS sequence"/>
</dbReference>
<feature type="transmembrane region" description="Helical" evidence="1">
    <location>
        <begin position="254"/>
        <end position="274"/>
    </location>
</feature>
<keyword evidence="1" id="KW-1133">Transmembrane helix</keyword>
<organism evidence="2 3">
    <name type="scientific">Ditylenchus destructor</name>
    <dbReference type="NCBI Taxonomy" id="166010"/>
    <lineage>
        <taxon>Eukaryota</taxon>
        <taxon>Metazoa</taxon>
        <taxon>Ecdysozoa</taxon>
        <taxon>Nematoda</taxon>
        <taxon>Chromadorea</taxon>
        <taxon>Rhabditida</taxon>
        <taxon>Tylenchina</taxon>
        <taxon>Tylenchomorpha</taxon>
        <taxon>Sphaerularioidea</taxon>
        <taxon>Anguinidae</taxon>
        <taxon>Anguininae</taxon>
        <taxon>Ditylenchus</taxon>
    </lineage>
</organism>
<dbReference type="EMBL" id="JAKKPZ010000008">
    <property type="protein sequence ID" value="KAI1718325.1"/>
    <property type="molecule type" value="Genomic_DNA"/>
</dbReference>
<keyword evidence="1" id="KW-0472">Membrane</keyword>